<dbReference type="InterPro" id="IPR051782">
    <property type="entry name" value="ABC_Transporter_VariousFunc"/>
</dbReference>
<dbReference type="InterPro" id="IPR017871">
    <property type="entry name" value="ABC_transporter-like_CS"/>
</dbReference>
<keyword evidence="2" id="KW-0547">Nucleotide-binding</keyword>
<dbReference type="Gene3D" id="3.40.50.300">
    <property type="entry name" value="P-loop containing nucleotide triphosphate hydrolases"/>
    <property type="match status" value="1"/>
</dbReference>
<dbReference type="PATRIC" id="fig|1422.14.peg.496"/>
<evidence type="ECO:0000313" key="8">
    <source>
        <dbReference type="Proteomes" id="UP000773850"/>
    </source>
</evidence>
<name>A0A150MVR9_GEOSE</name>
<dbReference type="SUPFAM" id="SSF52540">
    <property type="entry name" value="P-loop containing nucleoside triphosphate hydrolases"/>
    <property type="match status" value="1"/>
</dbReference>
<dbReference type="Pfam" id="PF00005">
    <property type="entry name" value="ABC_tran"/>
    <property type="match status" value="1"/>
</dbReference>
<dbReference type="PROSITE" id="PS50893">
    <property type="entry name" value="ABC_TRANSPORTER_2"/>
    <property type="match status" value="1"/>
</dbReference>
<evidence type="ECO:0000313" key="5">
    <source>
        <dbReference type="EMBL" id="KAF6510745.1"/>
    </source>
</evidence>
<evidence type="ECO:0000256" key="1">
    <source>
        <dbReference type="ARBA" id="ARBA00022448"/>
    </source>
</evidence>
<dbReference type="GO" id="GO:0016887">
    <property type="term" value="F:ATP hydrolysis activity"/>
    <property type="evidence" value="ECO:0007669"/>
    <property type="project" value="InterPro"/>
</dbReference>
<dbReference type="EMBL" id="LQYV01000026">
    <property type="protein sequence ID" value="KYD28514.1"/>
    <property type="molecule type" value="Genomic_DNA"/>
</dbReference>
<evidence type="ECO:0000259" key="4">
    <source>
        <dbReference type="PROSITE" id="PS50893"/>
    </source>
</evidence>
<proteinExistence type="predicted"/>
<keyword evidence="3" id="KW-0067">ATP-binding</keyword>
<comment type="caution">
    <text evidence="6">The sequence shown here is derived from an EMBL/GenBank/DDBJ whole genome shotgun (WGS) entry which is preliminary data.</text>
</comment>
<dbReference type="PANTHER" id="PTHR42939">
    <property type="entry name" value="ABC TRANSPORTER ATP-BINDING PROTEIN ALBC-RELATED"/>
    <property type="match status" value="1"/>
</dbReference>
<reference evidence="5 8" key="2">
    <citation type="submission" date="2016-03" db="EMBL/GenBank/DDBJ databases">
        <title>Spore heat resistance.</title>
        <authorList>
            <person name="Boekhorst J."/>
            <person name="Berendsen E.M."/>
            <person name="Wells-Bennik M.H."/>
            <person name="Kuipers O.P."/>
        </authorList>
    </citation>
    <scope>NUCLEOTIDE SEQUENCE [LARGE SCALE GENOMIC DNA]</scope>
    <source>
        <strain evidence="5 8">GS8</strain>
    </source>
</reference>
<evidence type="ECO:0000256" key="3">
    <source>
        <dbReference type="ARBA" id="ARBA00022840"/>
    </source>
</evidence>
<dbReference type="InterPro" id="IPR003439">
    <property type="entry name" value="ABC_transporter-like_ATP-bd"/>
</dbReference>
<dbReference type="SMART" id="SM00382">
    <property type="entry name" value="AAA"/>
    <property type="match status" value="1"/>
</dbReference>
<dbReference type="CDD" id="cd03230">
    <property type="entry name" value="ABC_DR_subfamily_A"/>
    <property type="match status" value="1"/>
</dbReference>
<dbReference type="Proteomes" id="UP000075424">
    <property type="component" value="Unassembled WGS sequence"/>
</dbReference>
<dbReference type="PANTHER" id="PTHR42939:SF1">
    <property type="entry name" value="ABC TRANSPORTER ATP-BINDING PROTEIN ALBC-RELATED"/>
    <property type="match status" value="1"/>
</dbReference>
<dbReference type="InterPro" id="IPR003593">
    <property type="entry name" value="AAA+_ATPase"/>
</dbReference>
<dbReference type="GO" id="GO:0005524">
    <property type="term" value="F:ATP binding"/>
    <property type="evidence" value="ECO:0007669"/>
    <property type="project" value="UniProtKB-KW"/>
</dbReference>
<dbReference type="PROSITE" id="PS00211">
    <property type="entry name" value="ABC_TRANSPORTER_1"/>
    <property type="match status" value="1"/>
</dbReference>
<feature type="domain" description="ABC transporter" evidence="4">
    <location>
        <begin position="7"/>
        <end position="225"/>
    </location>
</feature>
<evidence type="ECO:0000313" key="6">
    <source>
        <dbReference type="EMBL" id="KYD28514.1"/>
    </source>
</evidence>
<dbReference type="AlphaFoldDB" id="A0A150MVR9"/>
<accession>A0A150MVR9</accession>
<evidence type="ECO:0000313" key="7">
    <source>
        <dbReference type="Proteomes" id="UP000075424"/>
    </source>
</evidence>
<dbReference type="Proteomes" id="UP000773850">
    <property type="component" value="Unassembled WGS sequence"/>
</dbReference>
<keyword evidence="1" id="KW-0813">Transport</keyword>
<organism evidence="6 7">
    <name type="scientific">Geobacillus stearothermophilus</name>
    <name type="common">Bacillus stearothermophilus</name>
    <dbReference type="NCBI Taxonomy" id="1422"/>
    <lineage>
        <taxon>Bacteria</taxon>
        <taxon>Bacillati</taxon>
        <taxon>Bacillota</taxon>
        <taxon>Bacilli</taxon>
        <taxon>Bacillales</taxon>
        <taxon>Anoxybacillaceae</taxon>
        <taxon>Geobacillus</taxon>
    </lineage>
</organism>
<reference evidence="6 7" key="1">
    <citation type="submission" date="2016-01" db="EMBL/GenBank/DDBJ databases">
        <title>Draft Genome Sequences of Seven Thermophilic Sporeformers Isolated from Foods.</title>
        <authorList>
            <person name="Berendsen E.M."/>
            <person name="Wells-Bennik M.H."/>
            <person name="Krawcyk A.O."/>
            <person name="De Jong A."/>
            <person name="Holsappel S."/>
            <person name="Eijlander R.T."/>
            <person name="Kuipers O.P."/>
        </authorList>
    </citation>
    <scope>NUCLEOTIDE SEQUENCE [LARGE SCALE GENOMIC DNA]</scope>
    <source>
        <strain evidence="6 7">B4109</strain>
    </source>
</reference>
<dbReference type="GeneID" id="89614086"/>
<evidence type="ECO:0000256" key="2">
    <source>
        <dbReference type="ARBA" id="ARBA00022741"/>
    </source>
</evidence>
<dbReference type="EMBL" id="LUCS01000028">
    <property type="protein sequence ID" value="KAF6510745.1"/>
    <property type="molecule type" value="Genomic_DNA"/>
</dbReference>
<gene>
    <name evidence="6" type="ORF">B4109_3049</name>
    <name evidence="5" type="ORF">GS8_2902</name>
</gene>
<protein>
    <submittedName>
        <fullName evidence="5">Nitrous oxide reductase maturation protein NosF (ATPase)</fullName>
    </submittedName>
</protein>
<dbReference type="InterPro" id="IPR027417">
    <property type="entry name" value="P-loop_NTPase"/>
</dbReference>
<dbReference type="RefSeq" id="WP_033015202.1">
    <property type="nucleotide sequence ID" value="NZ_CBCSGJ010000007.1"/>
</dbReference>
<sequence length="241" mass="27219">MGGSTILTIDGVSKSYKNRCVLHPVYLHIARGECVVLCGANGAGKSTLIKLITGIEQPTAGTITFATEKKKRFAYMPDHMNFPKELTPLEIISYYGKFLNTSMVTIEATLKKVGLWEERHQKVGSFSKGMCQRLNLAQCLLSDVDLYIFDEPTNGLDPYWVIQFKQLIRELRNNGKTILLSSHIMRDVVEIADRIAIMFQGEVKAFGTLPDIYRTYRCRTLEDVFLSLHVNPKNAPFVTHV</sequence>
<keyword evidence="8" id="KW-1185">Reference proteome</keyword>